<feature type="compositionally biased region" description="Basic and acidic residues" evidence="1">
    <location>
        <begin position="392"/>
        <end position="404"/>
    </location>
</feature>
<proteinExistence type="predicted"/>
<organism evidence="3 4">
    <name type="scientific">Prorocentrum cordatum</name>
    <dbReference type="NCBI Taxonomy" id="2364126"/>
    <lineage>
        <taxon>Eukaryota</taxon>
        <taxon>Sar</taxon>
        <taxon>Alveolata</taxon>
        <taxon>Dinophyceae</taxon>
        <taxon>Prorocentrales</taxon>
        <taxon>Prorocentraceae</taxon>
        <taxon>Prorocentrum</taxon>
    </lineage>
</organism>
<reference evidence="3" key="1">
    <citation type="submission" date="2023-10" db="EMBL/GenBank/DDBJ databases">
        <authorList>
            <person name="Chen Y."/>
            <person name="Shah S."/>
            <person name="Dougan E. K."/>
            <person name="Thang M."/>
            <person name="Chan C."/>
        </authorList>
    </citation>
    <scope>NUCLEOTIDE SEQUENCE [LARGE SCALE GENOMIC DNA]</scope>
</reference>
<evidence type="ECO:0008006" key="5">
    <source>
        <dbReference type="Google" id="ProtNLM"/>
    </source>
</evidence>
<evidence type="ECO:0000313" key="4">
    <source>
        <dbReference type="Proteomes" id="UP001189429"/>
    </source>
</evidence>
<feature type="region of interest" description="Disordered" evidence="1">
    <location>
        <begin position="68"/>
        <end position="528"/>
    </location>
</feature>
<dbReference type="Proteomes" id="UP001189429">
    <property type="component" value="Unassembled WGS sequence"/>
</dbReference>
<keyword evidence="4" id="KW-1185">Reference proteome</keyword>
<evidence type="ECO:0000313" key="3">
    <source>
        <dbReference type="EMBL" id="CAK0852065.1"/>
    </source>
</evidence>
<feature type="transmembrane region" description="Helical" evidence="2">
    <location>
        <begin position="766"/>
        <end position="790"/>
    </location>
</feature>
<gene>
    <name evidence="3" type="ORF">PCOR1329_LOCUS44033</name>
</gene>
<feature type="compositionally biased region" description="Basic and acidic residues" evidence="1">
    <location>
        <begin position="156"/>
        <end position="178"/>
    </location>
</feature>
<feature type="compositionally biased region" description="Basic and acidic residues" evidence="1">
    <location>
        <begin position="297"/>
        <end position="308"/>
    </location>
</feature>
<feature type="compositionally biased region" description="Acidic residues" evidence="1">
    <location>
        <begin position="245"/>
        <end position="257"/>
    </location>
</feature>
<sequence>MPSQGGLGPPGSARAAPTLYLTGLFPPGLGTRRQAAAEAQAAEGAARFAPAVATMSDLRARYRVPRRCLDAQPAGAPCPAKTASRKRSPHAWKQGHGLRLPPLQPVKTTSGRQRGLVQRPQEEQPPKAEAPGAPASTPLEPGGRPQGTPIDGPSEALKRAQDTLREALERAQEERGEARPPSQRGEAAAADAPSGGLGAAGATERDPSAEGDASQLEQPGLHRLARLQPVHPGLVDGALEATADQYEDGFEDAEDAEPPAGALLAMGAELSTSAKLKPDQHEDPSSDAEDAFEDDESACKNDEGKSEPRSAGASTAEAATAAPNRCLVERPRGTETPAGALPAWGAEQSATKADQHEDPSEDEDAFEDDANPSVGDESTSERRSTGGLPPEAADRLTGRSEGTEPRTGAELASFAKPDRQDDPSEEVEESALESALGGRYSHSAYSSAGRPSERTGALQAAVDGEQAPTHASPDQHEDPSEDGGRAPEAASPRAASPRAVGTERSDASAASEQWSTGVLSPKAAAGGPDKRFVQVGVLPPVASEVSDASLASEQWSTGVLSPKAVAAEPELSFARVGALPESPSKDEGVCEDGEGTSEGDEGKSEPRPAAEATGTSAGALLALGAEQSETKAEQYEGAFEDDEGLGPPARTLPTLGAGQFTSAKSDQYEDAFEDSTEGRGGRPETGLPAASEKLARPRAESPSDPYDEFEARASWLGEQLAMGIPAHVSFGNAANGRGKIKSESIRTAFVFTYRVISTRRSCRFSVTYMIAFVGYLIVGMAVLLALAVPLRLRAAAAAPRCTGPPKEQPEAAGAVAAGVGGLGELWISGVASSKRSFAALLAYDRLTRSWSYLLLNSLSVLVFLWGGAGVAFVIHDAVPDEVECPAKWIRRAAHSYAFIYVAMLVWSLACLGPQPVLHHSAQNLHRRARGRGRSAAVLAATVGSTLRRSTCEAESGPESGEKEKEGHPCGMRGAIFAILFGASAEGPAAPRPARPGSAALASTAAPPTLLLQSVEYCCK</sequence>
<protein>
    <recommendedName>
        <fullName evidence="5">Transmembrane protein</fullName>
    </recommendedName>
</protein>
<feature type="transmembrane region" description="Helical" evidence="2">
    <location>
        <begin position="853"/>
        <end position="875"/>
    </location>
</feature>
<name>A0ABN9U096_9DINO</name>
<accession>A0ABN9U096</accession>
<keyword evidence="2" id="KW-0472">Membrane</keyword>
<dbReference type="EMBL" id="CAUYUJ010015290">
    <property type="protein sequence ID" value="CAK0852065.1"/>
    <property type="molecule type" value="Genomic_DNA"/>
</dbReference>
<feature type="transmembrane region" description="Helical" evidence="2">
    <location>
        <begin position="895"/>
        <end position="917"/>
    </location>
</feature>
<feature type="compositionally biased region" description="Acidic residues" evidence="1">
    <location>
        <begin position="589"/>
        <end position="599"/>
    </location>
</feature>
<feature type="compositionally biased region" description="Acidic residues" evidence="1">
    <location>
        <begin position="285"/>
        <end position="296"/>
    </location>
</feature>
<evidence type="ECO:0000256" key="2">
    <source>
        <dbReference type="SAM" id="Phobius"/>
    </source>
</evidence>
<keyword evidence="2" id="KW-0812">Transmembrane</keyword>
<feature type="compositionally biased region" description="Low complexity" evidence="1">
    <location>
        <begin position="486"/>
        <end position="499"/>
    </location>
</feature>
<keyword evidence="2" id="KW-1133">Transmembrane helix</keyword>
<feature type="region of interest" description="Disordered" evidence="1">
    <location>
        <begin position="575"/>
        <end position="615"/>
    </location>
</feature>
<feature type="compositionally biased region" description="Acidic residues" evidence="1">
    <location>
        <begin position="359"/>
        <end position="370"/>
    </location>
</feature>
<comment type="caution">
    <text evidence="3">The sequence shown here is derived from an EMBL/GenBank/DDBJ whole genome shotgun (WGS) entry which is preliminary data.</text>
</comment>
<feature type="compositionally biased region" description="Low complexity" evidence="1">
    <location>
        <begin position="310"/>
        <end position="322"/>
    </location>
</feature>
<feature type="compositionally biased region" description="Polar residues" evidence="1">
    <location>
        <begin position="508"/>
        <end position="518"/>
    </location>
</feature>
<feature type="region of interest" description="Disordered" evidence="1">
    <location>
        <begin position="628"/>
        <end position="706"/>
    </location>
</feature>
<feature type="compositionally biased region" description="Basic and acidic residues" evidence="1">
    <location>
        <begin position="473"/>
        <end position="485"/>
    </location>
</feature>
<evidence type="ECO:0000256" key="1">
    <source>
        <dbReference type="SAM" id="MobiDB-lite"/>
    </source>
</evidence>